<protein>
    <recommendedName>
        <fullName evidence="3">Lipoprotein</fullName>
    </recommendedName>
</protein>
<comment type="caution">
    <text evidence="1">The sequence shown here is derived from an EMBL/GenBank/DDBJ whole genome shotgun (WGS) entry which is preliminary data.</text>
</comment>
<name>A0ABY2RBQ3_9FLAO</name>
<evidence type="ECO:0000313" key="2">
    <source>
        <dbReference type="Proteomes" id="UP000306038"/>
    </source>
</evidence>
<dbReference type="EMBL" id="SDLV01000012">
    <property type="protein sequence ID" value="THV62049.1"/>
    <property type="molecule type" value="Genomic_DNA"/>
</dbReference>
<accession>A0ABY2RBQ3</accession>
<gene>
    <name evidence="1" type="ORF">EK417_06455</name>
</gene>
<sequence length="156" mass="18604">MKKIIIRRINILFFLSGFLFVSCQTKIVTNFDKYENLSVDDKKGVSQYIEEAKKSISKRDDEIILLFQYNCFFNETLTINNKFVESFPKQENTIHYGQKQIHFPKNMGNIKITQSDGKKITIPQKEGYDYITVCYYKKEDKFFIHYYDFPKLSIVE</sequence>
<dbReference type="PROSITE" id="PS51257">
    <property type="entry name" value="PROKAR_LIPOPROTEIN"/>
    <property type="match status" value="1"/>
</dbReference>
<organism evidence="1 2">
    <name type="scientific">Chryseobacterium candidae</name>
    <dbReference type="NCBI Taxonomy" id="1978493"/>
    <lineage>
        <taxon>Bacteria</taxon>
        <taxon>Pseudomonadati</taxon>
        <taxon>Bacteroidota</taxon>
        <taxon>Flavobacteriia</taxon>
        <taxon>Flavobacteriales</taxon>
        <taxon>Weeksellaceae</taxon>
        <taxon>Chryseobacterium group</taxon>
        <taxon>Chryseobacterium</taxon>
    </lineage>
</organism>
<proteinExistence type="predicted"/>
<dbReference type="Proteomes" id="UP000306038">
    <property type="component" value="Unassembled WGS sequence"/>
</dbReference>
<evidence type="ECO:0008006" key="3">
    <source>
        <dbReference type="Google" id="ProtNLM"/>
    </source>
</evidence>
<dbReference type="RefSeq" id="WP_136521672.1">
    <property type="nucleotide sequence ID" value="NZ_SDLV01000012.1"/>
</dbReference>
<reference evidence="1 2" key="1">
    <citation type="submission" date="2019-01" db="EMBL/GenBank/DDBJ databases">
        <authorList>
            <person name="B I."/>
            <person name="Ch S."/>
            <person name="Ch V.R."/>
        </authorList>
    </citation>
    <scope>NUCLEOTIDE SEQUENCE [LARGE SCALE GENOMIC DNA]</scope>
    <source>
        <strain evidence="1 2">JC507</strain>
    </source>
</reference>
<keyword evidence="2" id="KW-1185">Reference proteome</keyword>
<evidence type="ECO:0000313" key="1">
    <source>
        <dbReference type="EMBL" id="THV62049.1"/>
    </source>
</evidence>